<dbReference type="Proteomes" id="UP001432027">
    <property type="component" value="Unassembled WGS sequence"/>
</dbReference>
<gene>
    <name evidence="1" type="ORF">PENTCL1PPCAC_23428</name>
</gene>
<evidence type="ECO:0000313" key="1">
    <source>
        <dbReference type="EMBL" id="GMT01254.1"/>
    </source>
</evidence>
<feature type="non-terminal residue" evidence="1">
    <location>
        <position position="1"/>
    </location>
</feature>
<protein>
    <recommendedName>
        <fullName evidence="3">C2H2-type domain-containing protein</fullName>
    </recommendedName>
</protein>
<name>A0AAV5U569_9BILA</name>
<organism evidence="1 2">
    <name type="scientific">Pristionchus entomophagus</name>
    <dbReference type="NCBI Taxonomy" id="358040"/>
    <lineage>
        <taxon>Eukaryota</taxon>
        <taxon>Metazoa</taxon>
        <taxon>Ecdysozoa</taxon>
        <taxon>Nematoda</taxon>
        <taxon>Chromadorea</taxon>
        <taxon>Rhabditida</taxon>
        <taxon>Rhabditina</taxon>
        <taxon>Diplogasteromorpha</taxon>
        <taxon>Diplogasteroidea</taxon>
        <taxon>Neodiplogasteridae</taxon>
        <taxon>Pristionchus</taxon>
    </lineage>
</organism>
<sequence>FESLPTKVMAAAAQGAVSNKGVRVEYDADGYPYHHYHVDANGDDLFRCYAVKGCKGKAKFMYGRFVNYQDHFPFHFPKDHDKTLRLMKQKAIEERHAGASTERVVDDAMQNVHPNVLPY</sequence>
<comment type="caution">
    <text evidence="1">The sequence shown here is derived from an EMBL/GenBank/DDBJ whole genome shotgun (WGS) entry which is preliminary data.</text>
</comment>
<evidence type="ECO:0008006" key="3">
    <source>
        <dbReference type="Google" id="ProtNLM"/>
    </source>
</evidence>
<keyword evidence="2" id="KW-1185">Reference proteome</keyword>
<accession>A0AAV5U569</accession>
<feature type="non-terminal residue" evidence="1">
    <location>
        <position position="119"/>
    </location>
</feature>
<dbReference type="AlphaFoldDB" id="A0AAV5U569"/>
<dbReference type="EMBL" id="BTSX01000005">
    <property type="protein sequence ID" value="GMT01254.1"/>
    <property type="molecule type" value="Genomic_DNA"/>
</dbReference>
<evidence type="ECO:0000313" key="2">
    <source>
        <dbReference type="Proteomes" id="UP001432027"/>
    </source>
</evidence>
<reference evidence="1" key="1">
    <citation type="submission" date="2023-10" db="EMBL/GenBank/DDBJ databases">
        <title>Genome assembly of Pristionchus species.</title>
        <authorList>
            <person name="Yoshida K."/>
            <person name="Sommer R.J."/>
        </authorList>
    </citation>
    <scope>NUCLEOTIDE SEQUENCE</scope>
    <source>
        <strain evidence="1">RS0144</strain>
    </source>
</reference>
<proteinExistence type="predicted"/>